<organism evidence="21 22">
    <name type="scientific">Merluccius polli</name>
    <name type="common">Benguela hake</name>
    <name type="synonym">Merluccius cadenati</name>
    <dbReference type="NCBI Taxonomy" id="89951"/>
    <lineage>
        <taxon>Eukaryota</taxon>
        <taxon>Metazoa</taxon>
        <taxon>Chordata</taxon>
        <taxon>Craniata</taxon>
        <taxon>Vertebrata</taxon>
        <taxon>Euteleostomi</taxon>
        <taxon>Actinopterygii</taxon>
        <taxon>Neopterygii</taxon>
        <taxon>Teleostei</taxon>
        <taxon>Neoteleostei</taxon>
        <taxon>Acanthomorphata</taxon>
        <taxon>Zeiogadaria</taxon>
        <taxon>Gadariae</taxon>
        <taxon>Gadiformes</taxon>
        <taxon>Gadoidei</taxon>
        <taxon>Merlucciidae</taxon>
        <taxon>Merluccius</taxon>
    </lineage>
</organism>
<dbReference type="GO" id="GO:0005768">
    <property type="term" value="C:endosome"/>
    <property type="evidence" value="ECO:0007669"/>
    <property type="project" value="UniProtKB-SubCell"/>
</dbReference>
<dbReference type="GO" id="GO:0045087">
    <property type="term" value="P:innate immune response"/>
    <property type="evidence" value="ECO:0007669"/>
    <property type="project" value="UniProtKB-KW"/>
</dbReference>
<dbReference type="GO" id="GO:0005886">
    <property type="term" value="C:plasma membrane"/>
    <property type="evidence" value="ECO:0007669"/>
    <property type="project" value="TreeGrafter"/>
</dbReference>
<dbReference type="InterPro" id="IPR027805">
    <property type="entry name" value="Transposase_HTH_dom"/>
</dbReference>
<dbReference type="PROSITE" id="PS51450">
    <property type="entry name" value="LRR"/>
    <property type="match status" value="6"/>
</dbReference>
<evidence type="ECO:0000256" key="10">
    <source>
        <dbReference type="ARBA" id="ARBA00022753"/>
    </source>
</evidence>
<sequence>MSNNYIHTLTTKTIQSDSLNELKFRYNQLGTLWKNEQYLNLFTELTNLKILDISYNHIAAIPDKVYGLLPLNLTDLLLNHNKLSHFNWTKLEHFNQLEILDLSYNALTVVETFISRNLSILNLANNQIAQLSNGFLKDARSLKTLFLNHNKLTVINQTTFLTNPNHHLEMLSLQGNPFQCSCDALDFLLWIEDNVTIPRLTTEVTCSTSVNSKAQVMIFFDLNQCVNNTLALLICILTSTFIIVTTSMATVAHIFYWDASYVLHYLKAKFGCKNSRKHLNEWLDRECYDHKPATKRQCPCTPLFTFFRKPDSDMESRTWLKALNVKKPPRNVFVCSYHFVDKKPTKDNPFPELWLGYNRTPQPKRRQLTQRTTASPQIKKRRLESEDSPETCQPACEAEPATPKFRDAQTQWEDPSHVDHMYCSTTPSVKVDKATQCEAEMGPTVTSTMVIDYARSRLYTGVRMVQFFTLVTVLLPFSKPSITLPVVDQILMTLMKLKLNLILGDIAHRFNVSTSMASIVISHWIDVMGEQFKVLIPWLPRETIRATMPLSFQMNYPQTTCIIDCAESAMQRATNHDSRSDTFSQYKSRNTVKYLVAVAPNGLIMFISDAYAGRSSDKFITMDSGFLDYLRAGDEVMADRGFTIRDLLDERRVSLNIPAFTYRRNQLTNEETTRTRRVANVRIHVERAIQRLKVFKILSQTVPISMAPKLDNILTICAGLVNLKSPLIRLEECGDRPLRLCLQERNWILGCPLIHNLCQSIHQSKRMAFVLTNRDLKSGNYKTAFYMAHQKRLYSRSVMEWPTNPQAQPCFWFGLRSVLNTPIYWLYLVGLLVCLFLHQGIRPAICQPSANWMSRRFPCEVKIFENNTWFYCDRRQLERVPDGITSNATLVDLSINNIQNISVDAFSHLENLTILFLQKANIKGLKDDDIDLNTFKNLTKLRTLDLSSSLLTKIPRNLPLSLTKILLNHSKIVELDKTSFSAITNLRSLNLQKNCFYYNKCFRPVNISDDSFSVLTKLTFLDLSFNNLTRVPKGLPTSLTKLELNDNQIQYIFEEDFKELSNLISLTIHGNCPRCGNAPYPCVPCPNISLGIHPNAFTNLAQLKILNLAGSSLTELKDSWFKDLTNLECLQLSFNLLQTAIQGELKFLSCLKKLTFLEISFNFEPKSYPRTIKLSNNFSKLGSLKSLHLAGLVFREIDADTFKPLVPLKNLTLLNLGTNFIIHSNSTIFKELPHLKIICLSENRLYPITVIKPYPLSREENIESNFISSSHMMLNPMTVETGWLVKPECSMAGRVLSLSSNNLFFITPEQFEDYDNISCLNLSRNGFSSALNGTEFKSLPNLTYLDLSFNRIDLAYGNAFQELKKLEVLDISFNDHYFKAYGVTHRVSFIEKLPVLRVLNMSNNYIHTLTTKTIQSDSLNELQFGYNQLGTLWKNDQYLKLFTGLTNLKILDISYNHIAAIPEKVYGLLPHNLTDLLLNHNKLSHFNWTKLKHFNQLEILDLSYNALTVVDIFIARNLSILNLANNQIAHLSNGFLKDARSLKTLLLNHNKLTVINQTTFLTNPNHHLEMLSLQGNPFQCSCDALDFILWIEDNNVTIPRLTTEVTCSTSVNSKAQVMIFFDLNQCVNNTLALLICILTSTFIIVTTSMATVAHIFYWDASYVLHYLKAKWKGYPSSALPGNVYDVFVTYDTKDPWVSEWVLEKLRVKLEDEGEKALPLCLEERDWPPGTPLIDNLTHSIRYSRKTLFVLTKAYAKTGAFRLAMYLAHQRLLDENLDVIVVLMLEPVLQHSHFLRLRRRLCVESIVEWPRTAAAEPWFWQNLRNVVRVDNQMLSTSTYSQYFPCSQEGD</sequence>
<dbReference type="GO" id="GO:1902533">
    <property type="term" value="P:positive regulation of intracellular signal transduction"/>
    <property type="evidence" value="ECO:0007669"/>
    <property type="project" value="UniProtKB-ARBA"/>
</dbReference>
<comment type="subcellular location">
    <subcellularLocation>
        <location evidence="17">Endomembrane system</location>
        <topology evidence="17">Single-pass type I membrane protein</topology>
    </subcellularLocation>
    <subcellularLocation>
        <location evidence="2">Endosome</location>
    </subcellularLocation>
</comment>
<dbReference type="Gene3D" id="3.80.10.10">
    <property type="entry name" value="Ribonuclease Inhibitor"/>
    <property type="match status" value="2"/>
</dbReference>
<keyword evidence="9" id="KW-0677">Repeat</keyword>
<dbReference type="SMART" id="SM00369">
    <property type="entry name" value="LRR_TYP"/>
    <property type="match status" value="19"/>
</dbReference>
<gene>
    <name evidence="21" type="primary">TLR8_1</name>
    <name evidence="21" type="ORF">N1851_029002</name>
</gene>
<evidence type="ECO:0000256" key="12">
    <source>
        <dbReference type="ARBA" id="ARBA00022989"/>
    </source>
</evidence>
<evidence type="ECO:0000259" key="20">
    <source>
        <dbReference type="PROSITE" id="PS50104"/>
    </source>
</evidence>
<keyword evidence="10" id="KW-0967">Endosome</keyword>
<dbReference type="Proteomes" id="UP001174136">
    <property type="component" value="Unassembled WGS sequence"/>
</dbReference>
<dbReference type="InterPro" id="IPR000483">
    <property type="entry name" value="Cys-rich_flank_reg_C"/>
</dbReference>
<dbReference type="InterPro" id="IPR003591">
    <property type="entry name" value="Leu-rich_rpt_typical-subtyp"/>
</dbReference>
<dbReference type="Pfam" id="PF13855">
    <property type="entry name" value="LRR_8"/>
    <property type="match status" value="5"/>
</dbReference>
<name>A0AA47M7N3_MERPO</name>
<evidence type="ECO:0000256" key="13">
    <source>
        <dbReference type="ARBA" id="ARBA00023136"/>
    </source>
</evidence>
<dbReference type="GO" id="GO:0002224">
    <property type="term" value="P:toll-like receptor signaling pathway"/>
    <property type="evidence" value="ECO:0007669"/>
    <property type="project" value="TreeGrafter"/>
</dbReference>
<evidence type="ECO:0000256" key="17">
    <source>
        <dbReference type="ARBA" id="ARBA00046288"/>
    </source>
</evidence>
<reference evidence="21" key="1">
    <citation type="journal article" date="2023" name="Front. Mar. Sci.">
        <title>A new Merluccius polli reference genome to investigate the effects of global change in West African waters.</title>
        <authorList>
            <person name="Mateo J.L."/>
            <person name="Blanco-Fernandez C."/>
            <person name="Garcia-Vazquez E."/>
            <person name="Machado-Schiaffino G."/>
        </authorList>
    </citation>
    <scope>NUCLEOTIDE SEQUENCE</scope>
    <source>
        <strain evidence="21">C29</strain>
        <tissue evidence="21">Fin</tissue>
    </source>
</reference>
<dbReference type="Pfam" id="PF01582">
    <property type="entry name" value="TIR"/>
    <property type="match status" value="1"/>
</dbReference>
<keyword evidence="6 19" id="KW-0812">Transmembrane</keyword>
<evidence type="ECO:0000313" key="22">
    <source>
        <dbReference type="Proteomes" id="UP001174136"/>
    </source>
</evidence>
<evidence type="ECO:0000256" key="8">
    <source>
        <dbReference type="ARBA" id="ARBA00022729"/>
    </source>
</evidence>
<keyword evidence="7" id="KW-0479">Metal-binding</keyword>
<keyword evidence="22" id="KW-1185">Reference proteome</keyword>
<accession>A0AA47M7N3</accession>
<keyword evidence="8" id="KW-0732">Signal</keyword>
<evidence type="ECO:0000256" key="4">
    <source>
        <dbReference type="ARBA" id="ARBA00022588"/>
    </source>
</evidence>
<keyword evidence="14 21" id="KW-0675">Receptor</keyword>
<feature type="domain" description="TIR" evidence="20">
    <location>
        <begin position="698"/>
        <end position="819"/>
    </location>
</feature>
<dbReference type="InterPro" id="IPR035897">
    <property type="entry name" value="Toll_tir_struct_dom_sf"/>
</dbReference>
<dbReference type="InterPro" id="IPR001611">
    <property type="entry name" value="Leu-rich_rpt"/>
</dbReference>
<evidence type="ECO:0000256" key="1">
    <source>
        <dbReference type="ARBA" id="ARBA00001968"/>
    </source>
</evidence>
<dbReference type="FunFam" id="3.80.10.10:FF:000037">
    <property type="entry name" value="Toll-like receptor 7"/>
    <property type="match status" value="1"/>
</dbReference>
<dbReference type="SMART" id="SM00365">
    <property type="entry name" value="LRR_SD22"/>
    <property type="match status" value="8"/>
</dbReference>
<feature type="region of interest" description="Disordered" evidence="18">
    <location>
        <begin position="351"/>
        <end position="404"/>
    </location>
</feature>
<feature type="domain" description="TIR" evidence="20">
    <location>
        <begin position="1682"/>
        <end position="1826"/>
    </location>
</feature>
<comment type="cofactor">
    <cofactor evidence="1">
        <name>a divalent metal cation</name>
        <dbReference type="ChEBI" id="CHEBI:60240"/>
    </cofactor>
</comment>
<dbReference type="SUPFAM" id="SSF52058">
    <property type="entry name" value="L domain-like"/>
    <property type="match status" value="3"/>
</dbReference>
<dbReference type="Pfam" id="PF13613">
    <property type="entry name" value="HTH_Tnp_4"/>
    <property type="match status" value="1"/>
</dbReference>
<evidence type="ECO:0000256" key="7">
    <source>
        <dbReference type="ARBA" id="ARBA00022723"/>
    </source>
</evidence>
<comment type="similarity">
    <text evidence="3">Belongs to the Toll-like receptor family.</text>
</comment>
<dbReference type="SMART" id="SM00255">
    <property type="entry name" value="TIR"/>
    <property type="match status" value="1"/>
</dbReference>
<dbReference type="GO" id="GO:0051607">
    <property type="term" value="P:defense response to virus"/>
    <property type="evidence" value="ECO:0007669"/>
    <property type="project" value="TreeGrafter"/>
</dbReference>
<evidence type="ECO:0000256" key="9">
    <source>
        <dbReference type="ARBA" id="ARBA00022737"/>
    </source>
</evidence>
<dbReference type="InterPro" id="IPR027806">
    <property type="entry name" value="HARBI1_dom"/>
</dbReference>
<dbReference type="Gene3D" id="3.40.50.10140">
    <property type="entry name" value="Toll/interleukin-1 receptor homology (TIR) domain"/>
    <property type="match status" value="2"/>
</dbReference>
<keyword evidence="4" id="KW-0399">Innate immunity</keyword>
<evidence type="ECO:0000256" key="11">
    <source>
        <dbReference type="ARBA" id="ARBA00022859"/>
    </source>
</evidence>
<dbReference type="GO" id="GO:0006954">
    <property type="term" value="P:inflammatory response"/>
    <property type="evidence" value="ECO:0007669"/>
    <property type="project" value="UniProtKB-KW"/>
</dbReference>
<dbReference type="EMBL" id="JAOPHQ010005460">
    <property type="protein sequence ID" value="KAK0135179.1"/>
    <property type="molecule type" value="Genomic_DNA"/>
</dbReference>
<keyword evidence="11" id="KW-0391">Immunity</keyword>
<evidence type="ECO:0000256" key="2">
    <source>
        <dbReference type="ARBA" id="ARBA00004177"/>
    </source>
</evidence>
<dbReference type="GO" id="GO:0046872">
    <property type="term" value="F:metal ion binding"/>
    <property type="evidence" value="ECO:0007669"/>
    <property type="project" value="UniProtKB-KW"/>
</dbReference>
<evidence type="ECO:0000256" key="19">
    <source>
        <dbReference type="SAM" id="Phobius"/>
    </source>
</evidence>
<dbReference type="PANTHER" id="PTHR47410:SF1">
    <property type="entry name" value="TOLL-LIKE RECEPTOR 8"/>
    <property type="match status" value="1"/>
</dbReference>
<evidence type="ECO:0000256" key="18">
    <source>
        <dbReference type="SAM" id="MobiDB-lite"/>
    </source>
</evidence>
<evidence type="ECO:0000256" key="5">
    <source>
        <dbReference type="ARBA" id="ARBA00022614"/>
    </source>
</evidence>
<evidence type="ECO:0000256" key="15">
    <source>
        <dbReference type="ARBA" id="ARBA00023180"/>
    </source>
</evidence>
<dbReference type="SUPFAM" id="SSF52200">
    <property type="entry name" value="Toll/Interleukin receptor TIR domain"/>
    <property type="match status" value="2"/>
</dbReference>
<feature type="transmembrane region" description="Helical" evidence="19">
    <location>
        <begin position="230"/>
        <end position="257"/>
    </location>
</feature>
<dbReference type="InterPro" id="IPR032675">
    <property type="entry name" value="LRR_dom_sf"/>
</dbReference>
<keyword evidence="13 19" id="KW-0472">Membrane</keyword>
<dbReference type="GO" id="GO:0038187">
    <property type="term" value="F:pattern recognition receptor activity"/>
    <property type="evidence" value="ECO:0007669"/>
    <property type="project" value="TreeGrafter"/>
</dbReference>
<dbReference type="SMART" id="SM00082">
    <property type="entry name" value="LRRCT"/>
    <property type="match status" value="2"/>
</dbReference>
<dbReference type="PROSITE" id="PS50104">
    <property type="entry name" value="TIR"/>
    <property type="match status" value="2"/>
</dbReference>
<dbReference type="Pfam" id="PF13359">
    <property type="entry name" value="DDE_Tnp_4"/>
    <property type="match status" value="1"/>
</dbReference>
<evidence type="ECO:0000256" key="14">
    <source>
        <dbReference type="ARBA" id="ARBA00023170"/>
    </source>
</evidence>
<dbReference type="PANTHER" id="PTHR47410">
    <property type="entry name" value="TOLL-LIKE RECEPTOR 7-RELATED"/>
    <property type="match status" value="1"/>
</dbReference>
<comment type="caution">
    <text evidence="21">The sequence shown here is derived from an EMBL/GenBank/DDBJ whole genome shotgun (WGS) entry which is preliminary data.</text>
</comment>
<dbReference type="FunFam" id="3.40.50.10140:FF:000003">
    <property type="entry name" value="Toll-like receptor 7"/>
    <property type="match status" value="1"/>
</dbReference>
<keyword evidence="15" id="KW-0325">Glycoprotein</keyword>
<dbReference type="GO" id="GO:0032755">
    <property type="term" value="P:positive regulation of interleukin-6 production"/>
    <property type="evidence" value="ECO:0007669"/>
    <property type="project" value="TreeGrafter"/>
</dbReference>
<proteinExistence type="inferred from homology"/>
<evidence type="ECO:0000256" key="6">
    <source>
        <dbReference type="ARBA" id="ARBA00022692"/>
    </source>
</evidence>
<keyword evidence="16" id="KW-0395">Inflammatory response</keyword>
<dbReference type="GO" id="GO:0007249">
    <property type="term" value="P:canonical NF-kappaB signal transduction"/>
    <property type="evidence" value="ECO:0007669"/>
    <property type="project" value="TreeGrafter"/>
</dbReference>
<keyword evidence="12 19" id="KW-1133">Transmembrane helix</keyword>
<dbReference type="InterPro" id="IPR000157">
    <property type="entry name" value="TIR_dom"/>
</dbReference>
<keyword evidence="5" id="KW-0433">Leucine-rich repeat</keyword>
<evidence type="ECO:0000313" key="21">
    <source>
        <dbReference type="EMBL" id="KAK0135179.1"/>
    </source>
</evidence>
<evidence type="ECO:0000256" key="3">
    <source>
        <dbReference type="ARBA" id="ARBA00009634"/>
    </source>
</evidence>
<evidence type="ECO:0000256" key="16">
    <source>
        <dbReference type="ARBA" id="ARBA00023198"/>
    </source>
</evidence>
<protein>
    <submittedName>
        <fullName evidence="21">Toll-like receptor 8</fullName>
    </submittedName>
</protein>